<sequence length="149" mass="16482">MTIRTLLTTLALTLFCLTPCIAQAQERTKVEVILVMASNSNEGVDPQLKPYAETLQRLFRFSTYQQKDRKILSIEVPGGMTTNLFGGTSLQLGLQPIAGSKLPVNLDWRRGQQKLLTTLVRLNPGTPAVIGGPQAENTGTYLLIVRWQK</sequence>
<evidence type="ECO:0000313" key="3">
    <source>
        <dbReference type="Proteomes" id="UP000642829"/>
    </source>
</evidence>
<evidence type="ECO:0000256" key="1">
    <source>
        <dbReference type="SAM" id="SignalP"/>
    </source>
</evidence>
<dbReference type="RefSeq" id="WP_189513280.1">
    <property type="nucleotide sequence ID" value="NZ_BMXG01000007.1"/>
</dbReference>
<feature type="chain" id="PRO_5035284204" evidence="1">
    <location>
        <begin position="25"/>
        <end position="149"/>
    </location>
</feature>
<evidence type="ECO:0000313" key="2">
    <source>
        <dbReference type="EMBL" id="GHB98847.1"/>
    </source>
</evidence>
<name>A0A8J3GD62_9BACT</name>
<keyword evidence="1" id="KW-0732">Signal</keyword>
<accession>A0A8J3GD62</accession>
<gene>
    <name evidence="2" type="ORF">GCM10007047_13580</name>
</gene>
<protein>
    <submittedName>
        <fullName evidence="2">Uncharacterized protein</fullName>
    </submittedName>
</protein>
<organism evidence="2 3">
    <name type="scientific">Cerasicoccus arenae</name>
    <dbReference type="NCBI Taxonomy" id="424488"/>
    <lineage>
        <taxon>Bacteria</taxon>
        <taxon>Pseudomonadati</taxon>
        <taxon>Verrucomicrobiota</taxon>
        <taxon>Opitutia</taxon>
        <taxon>Puniceicoccales</taxon>
        <taxon>Cerasicoccaceae</taxon>
        <taxon>Cerasicoccus</taxon>
    </lineage>
</organism>
<reference evidence="2" key="2">
    <citation type="submission" date="2020-09" db="EMBL/GenBank/DDBJ databases">
        <authorList>
            <person name="Sun Q."/>
            <person name="Kim S."/>
        </authorList>
    </citation>
    <scope>NUCLEOTIDE SEQUENCE</scope>
    <source>
        <strain evidence="2">KCTC 12870</strain>
    </source>
</reference>
<comment type="caution">
    <text evidence="2">The sequence shown here is derived from an EMBL/GenBank/DDBJ whole genome shotgun (WGS) entry which is preliminary data.</text>
</comment>
<reference evidence="2" key="1">
    <citation type="journal article" date="2014" name="Int. J. Syst. Evol. Microbiol.">
        <title>Complete genome sequence of Corynebacterium casei LMG S-19264T (=DSM 44701T), isolated from a smear-ripened cheese.</title>
        <authorList>
            <consortium name="US DOE Joint Genome Institute (JGI-PGF)"/>
            <person name="Walter F."/>
            <person name="Albersmeier A."/>
            <person name="Kalinowski J."/>
            <person name="Ruckert C."/>
        </authorList>
    </citation>
    <scope>NUCLEOTIDE SEQUENCE</scope>
    <source>
        <strain evidence="2">KCTC 12870</strain>
    </source>
</reference>
<dbReference type="Proteomes" id="UP000642829">
    <property type="component" value="Unassembled WGS sequence"/>
</dbReference>
<feature type="signal peptide" evidence="1">
    <location>
        <begin position="1"/>
        <end position="24"/>
    </location>
</feature>
<dbReference type="AlphaFoldDB" id="A0A8J3GD62"/>
<dbReference type="EMBL" id="BMXG01000007">
    <property type="protein sequence ID" value="GHB98847.1"/>
    <property type="molecule type" value="Genomic_DNA"/>
</dbReference>
<keyword evidence="3" id="KW-1185">Reference proteome</keyword>
<proteinExistence type="predicted"/>